<evidence type="ECO:0000256" key="1">
    <source>
        <dbReference type="ARBA" id="ARBA00004191"/>
    </source>
</evidence>
<feature type="non-terminal residue" evidence="11">
    <location>
        <position position="1"/>
    </location>
</feature>
<gene>
    <name evidence="11" type="primary">plaa2</name>
    <name evidence="11" type="ORF">CR513_18758</name>
</gene>
<dbReference type="Pfam" id="PF00295">
    <property type="entry name" value="Glyco_hydro_28"/>
    <property type="match status" value="1"/>
</dbReference>
<dbReference type="Gene3D" id="2.160.20.10">
    <property type="entry name" value="Single-stranded right-handed beta-helix, Pectin lyase-like"/>
    <property type="match status" value="1"/>
</dbReference>
<dbReference type="InterPro" id="IPR011050">
    <property type="entry name" value="Pectin_lyase_fold/virulence"/>
</dbReference>
<feature type="signal peptide" evidence="10">
    <location>
        <begin position="1"/>
        <end position="18"/>
    </location>
</feature>
<dbReference type="EMBL" id="QJKJ01003472">
    <property type="protein sequence ID" value="RDX98337.1"/>
    <property type="molecule type" value="Genomic_DNA"/>
</dbReference>
<evidence type="ECO:0000256" key="4">
    <source>
        <dbReference type="ARBA" id="ARBA00022525"/>
    </source>
</evidence>
<accession>A0A371H6C9</accession>
<dbReference type="OrthoDB" id="187139at2759"/>
<keyword evidence="4" id="KW-0964">Secreted</keyword>
<name>A0A371H6C9_MUCPR</name>
<keyword evidence="10" id="KW-0732">Signal</keyword>
<dbReference type="Proteomes" id="UP000257109">
    <property type="component" value="Unassembled WGS sequence"/>
</dbReference>
<keyword evidence="3" id="KW-0134">Cell wall</keyword>
<evidence type="ECO:0000256" key="5">
    <source>
        <dbReference type="ARBA" id="ARBA00022801"/>
    </source>
</evidence>
<evidence type="ECO:0000256" key="3">
    <source>
        <dbReference type="ARBA" id="ARBA00022512"/>
    </source>
</evidence>
<dbReference type="InterPro" id="IPR000743">
    <property type="entry name" value="Glyco_hydro_28"/>
</dbReference>
<keyword evidence="5 9" id="KW-0378">Hydrolase</keyword>
<dbReference type="FunFam" id="2.160.20.10:FF:000004">
    <property type="entry name" value="Pectin lyase-like superfamily protein"/>
    <property type="match status" value="1"/>
</dbReference>
<feature type="chain" id="PRO_5016795318" evidence="10">
    <location>
        <begin position="19"/>
        <end position="391"/>
    </location>
</feature>
<dbReference type="GO" id="GO:0005975">
    <property type="term" value="P:carbohydrate metabolic process"/>
    <property type="evidence" value="ECO:0007669"/>
    <property type="project" value="InterPro"/>
</dbReference>
<dbReference type="GO" id="GO:0004650">
    <property type="term" value="F:polygalacturonase activity"/>
    <property type="evidence" value="ECO:0007669"/>
    <property type="project" value="InterPro"/>
</dbReference>
<dbReference type="AlphaFoldDB" id="A0A371H6C9"/>
<evidence type="ECO:0000256" key="2">
    <source>
        <dbReference type="ARBA" id="ARBA00008834"/>
    </source>
</evidence>
<keyword evidence="6 9" id="KW-0326">Glycosidase</keyword>
<sequence length="391" mass="42287">MCAKYFLMLCLLAFVAEAQVKLFNVRDYGAVADGKKDNSAAFLKAWNDSCSWNGTGTVLIPEGTYMLTSVIFNGPCKGWTTFQINGVLKAPSDPTLLTDQKWINFRYIDQLYVNGGGTLDGQGTSTRQICGNNTNCQILFTTMVFDFITNGHVENLHSTDSKGGHFIVFGSGNMSLTNLTIAAPKDNRNTDGIKISHTIGINITNAQIGTGDDCVAMIAGTSNVRIFNVTCGPGHGISVGSLGGNDGEKDLGDIVVKNCTFNGTSSGVKIKTWAAPLKIPLNVSNFVHEDIVMENVQYPIVIDQYYCPERNCDPKENSHVQISNMTYKNIRGSSATDFAVSFNCSQLMPCQNITLENINLSRYGGGNLSDFCSHVNGASYGQQIPPSCIPQ</sequence>
<keyword evidence="12" id="KW-1185">Reference proteome</keyword>
<reference evidence="11" key="1">
    <citation type="submission" date="2018-05" db="EMBL/GenBank/DDBJ databases">
        <title>Draft genome of Mucuna pruriens seed.</title>
        <authorList>
            <person name="Nnadi N.E."/>
            <person name="Vos R."/>
            <person name="Hasami M.H."/>
            <person name="Devisetty U.K."/>
            <person name="Aguiy J.C."/>
        </authorList>
    </citation>
    <scope>NUCLEOTIDE SEQUENCE [LARGE SCALE GENOMIC DNA]</scope>
    <source>
        <strain evidence="11">JCA_2017</strain>
    </source>
</reference>
<evidence type="ECO:0000256" key="7">
    <source>
        <dbReference type="ARBA" id="ARBA00023316"/>
    </source>
</evidence>
<dbReference type="InterPro" id="IPR012334">
    <property type="entry name" value="Pectin_lyas_fold"/>
</dbReference>
<evidence type="ECO:0000256" key="8">
    <source>
        <dbReference type="PROSITE-ProRule" id="PRU10052"/>
    </source>
</evidence>
<comment type="caution">
    <text evidence="11">The sequence shown here is derived from an EMBL/GenBank/DDBJ whole genome shotgun (WGS) entry which is preliminary data.</text>
</comment>
<organism evidence="11 12">
    <name type="scientific">Mucuna pruriens</name>
    <name type="common">Velvet bean</name>
    <name type="synonym">Dolichos pruriens</name>
    <dbReference type="NCBI Taxonomy" id="157652"/>
    <lineage>
        <taxon>Eukaryota</taxon>
        <taxon>Viridiplantae</taxon>
        <taxon>Streptophyta</taxon>
        <taxon>Embryophyta</taxon>
        <taxon>Tracheophyta</taxon>
        <taxon>Spermatophyta</taxon>
        <taxon>Magnoliopsida</taxon>
        <taxon>eudicotyledons</taxon>
        <taxon>Gunneridae</taxon>
        <taxon>Pentapetalae</taxon>
        <taxon>rosids</taxon>
        <taxon>fabids</taxon>
        <taxon>Fabales</taxon>
        <taxon>Fabaceae</taxon>
        <taxon>Papilionoideae</taxon>
        <taxon>50 kb inversion clade</taxon>
        <taxon>NPAAA clade</taxon>
        <taxon>indigoferoid/millettioid clade</taxon>
        <taxon>Phaseoleae</taxon>
        <taxon>Mucuna</taxon>
    </lineage>
</organism>
<evidence type="ECO:0000256" key="9">
    <source>
        <dbReference type="RuleBase" id="RU361169"/>
    </source>
</evidence>
<evidence type="ECO:0000256" key="10">
    <source>
        <dbReference type="SAM" id="SignalP"/>
    </source>
</evidence>
<dbReference type="GO" id="GO:0071555">
    <property type="term" value="P:cell wall organization"/>
    <property type="evidence" value="ECO:0007669"/>
    <property type="project" value="UniProtKB-KW"/>
</dbReference>
<protein>
    <submittedName>
        <fullName evidence="11">Exopolygalacturonase</fullName>
    </submittedName>
</protein>
<proteinExistence type="inferred from homology"/>
<dbReference type="SUPFAM" id="SSF51126">
    <property type="entry name" value="Pectin lyase-like"/>
    <property type="match status" value="1"/>
</dbReference>
<comment type="subcellular location">
    <subcellularLocation>
        <location evidence="1">Secreted</location>
        <location evidence="1">Cell wall</location>
    </subcellularLocation>
</comment>
<keyword evidence="7" id="KW-0961">Cell wall biogenesis/degradation</keyword>
<dbReference type="STRING" id="157652.A0A371H6C9"/>
<evidence type="ECO:0000256" key="6">
    <source>
        <dbReference type="ARBA" id="ARBA00023295"/>
    </source>
</evidence>
<dbReference type="PANTHER" id="PTHR31375">
    <property type="match status" value="1"/>
</dbReference>
<comment type="similarity">
    <text evidence="2 9">Belongs to the glycosyl hydrolase 28 family.</text>
</comment>
<evidence type="ECO:0000313" key="12">
    <source>
        <dbReference type="Proteomes" id="UP000257109"/>
    </source>
</evidence>
<evidence type="ECO:0000313" key="11">
    <source>
        <dbReference type="EMBL" id="RDX98337.1"/>
    </source>
</evidence>
<feature type="active site" evidence="8">
    <location>
        <position position="235"/>
    </location>
</feature>
<dbReference type="PROSITE" id="PS00502">
    <property type="entry name" value="POLYGALACTURONASE"/>
    <property type="match status" value="1"/>
</dbReference>